<dbReference type="InterPro" id="IPR051207">
    <property type="entry name" value="ComplexI_NDUFA9_subunit"/>
</dbReference>
<feature type="domain" description="NAD(P)-binding" evidence="1">
    <location>
        <begin position="13"/>
        <end position="151"/>
    </location>
</feature>
<organism evidence="2 3">
    <name type="scientific">Streptomyces tardus</name>
    <dbReference type="NCBI Taxonomy" id="2780544"/>
    <lineage>
        <taxon>Bacteria</taxon>
        <taxon>Bacillati</taxon>
        <taxon>Actinomycetota</taxon>
        <taxon>Actinomycetes</taxon>
        <taxon>Kitasatosporales</taxon>
        <taxon>Streptomycetaceae</taxon>
        <taxon>Streptomyces</taxon>
    </lineage>
</organism>
<comment type="caution">
    <text evidence="2">The sequence shown here is derived from an EMBL/GenBank/DDBJ whole genome shotgun (WGS) entry which is preliminary data.</text>
</comment>
<dbReference type="Pfam" id="PF13460">
    <property type="entry name" value="NAD_binding_10"/>
    <property type="match status" value="1"/>
</dbReference>
<dbReference type="InterPro" id="IPR016040">
    <property type="entry name" value="NAD(P)-bd_dom"/>
</dbReference>
<dbReference type="InterPro" id="IPR036291">
    <property type="entry name" value="NAD(P)-bd_dom_sf"/>
</dbReference>
<reference evidence="2" key="1">
    <citation type="submission" date="2021-06" db="EMBL/GenBank/DDBJ databases">
        <title>Sequencing of actinobacteria type strains.</title>
        <authorList>
            <person name="Nguyen G.-S."/>
            <person name="Wentzel A."/>
        </authorList>
    </citation>
    <scope>NUCLEOTIDE SEQUENCE</scope>
    <source>
        <strain evidence="2">P38-E01</strain>
    </source>
</reference>
<dbReference type="SUPFAM" id="SSF51735">
    <property type="entry name" value="NAD(P)-binding Rossmann-fold domains"/>
    <property type="match status" value="1"/>
</dbReference>
<evidence type="ECO:0000313" key="2">
    <source>
        <dbReference type="EMBL" id="MBU7600306.1"/>
    </source>
</evidence>
<evidence type="ECO:0000313" key="3">
    <source>
        <dbReference type="Proteomes" id="UP000694501"/>
    </source>
</evidence>
<dbReference type="Gene3D" id="3.40.50.720">
    <property type="entry name" value="NAD(P)-binding Rossmann-like Domain"/>
    <property type="match status" value="1"/>
</dbReference>
<name>A0A949NA58_9ACTN</name>
<proteinExistence type="predicted"/>
<evidence type="ECO:0000259" key="1">
    <source>
        <dbReference type="Pfam" id="PF13460"/>
    </source>
</evidence>
<gene>
    <name evidence="2" type="ORF">JGS22_022400</name>
</gene>
<sequence length="267" mass="28494">MSEQPSSPVLVTGGTGTLGRQVVRALRAHGAPVRVMSRRPREPDAVEDRIGPPAQWAVADLVEGTGIADAVRGVTAIVHCATTLGSADVRATQRLVRTARTSGGRPHLVHISIVGVDRVPMFYYRAKLAAERVVQDCGLPWTILRTTQFHDLVADMFAAQSRLPVMFTLAGGARLQPIDSGEVAERLAALALGEPSGRAAEMGGPLVHDLRELASMSRRARGSSRPVLPLRLPGAAVRAVRSGGLLAEDRAVGAVDHKTYLRRRYGS</sequence>
<dbReference type="PANTHER" id="PTHR12126">
    <property type="entry name" value="NADH-UBIQUINONE OXIDOREDUCTASE 39 KDA SUBUNIT-RELATED"/>
    <property type="match status" value="1"/>
</dbReference>
<protein>
    <submittedName>
        <fullName evidence="2">NAD(P)H-binding protein</fullName>
    </submittedName>
</protein>
<dbReference type="EMBL" id="JAELVF020000003">
    <property type="protein sequence ID" value="MBU7600306.1"/>
    <property type="molecule type" value="Genomic_DNA"/>
</dbReference>
<keyword evidence="3" id="KW-1185">Reference proteome</keyword>
<dbReference type="Proteomes" id="UP000694501">
    <property type="component" value="Unassembled WGS sequence"/>
</dbReference>
<dbReference type="GO" id="GO:0044877">
    <property type="term" value="F:protein-containing complex binding"/>
    <property type="evidence" value="ECO:0007669"/>
    <property type="project" value="TreeGrafter"/>
</dbReference>
<dbReference type="AlphaFoldDB" id="A0A949NA58"/>
<dbReference type="PANTHER" id="PTHR12126:SF11">
    <property type="entry name" value="NADH DEHYDROGENASE [UBIQUINONE] 1 ALPHA SUBCOMPLEX SUBUNIT 9, MITOCHONDRIAL"/>
    <property type="match status" value="1"/>
</dbReference>
<dbReference type="RefSeq" id="WP_211038933.1">
    <property type="nucleotide sequence ID" value="NZ_JAELVF020000003.1"/>
</dbReference>
<accession>A0A949NA58</accession>